<keyword evidence="1" id="KW-1133">Transmembrane helix</keyword>
<name>A0A1I6GXG6_9RHOB</name>
<accession>A0A1I6GXG6</accession>
<keyword evidence="3" id="KW-1185">Reference proteome</keyword>
<gene>
    <name evidence="2" type="ORF">SAMN04488005_2306</name>
</gene>
<dbReference type="STRING" id="390270.SAMN04488005_2306"/>
<dbReference type="AlphaFoldDB" id="A0A1I6GXG6"/>
<keyword evidence="1" id="KW-0472">Membrane</keyword>
<dbReference type="Proteomes" id="UP000199478">
    <property type="component" value="Unassembled WGS sequence"/>
</dbReference>
<evidence type="ECO:0000256" key="1">
    <source>
        <dbReference type="SAM" id="Phobius"/>
    </source>
</evidence>
<proteinExistence type="predicted"/>
<organism evidence="2 3">
    <name type="scientific">Yoonia tamlensis</name>
    <dbReference type="NCBI Taxonomy" id="390270"/>
    <lineage>
        <taxon>Bacteria</taxon>
        <taxon>Pseudomonadati</taxon>
        <taxon>Pseudomonadota</taxon>
        <taxon>Alphaproteobacteria</taxon>
        <taxon>Rhodobacterales</taxon>
        <taxon>Paracoccaceae</taxon>
        <taxon>Yoonia</taxon>
    </lineage>
</organism>
<evidence type="ECO:0000313" key="2">
    <source>
        <dbReference type="EMBL" id="SFR46925.1"/>
    </source>
</evidence>
<keyword evidence="1" id="KW-0812">Transmembrane</keyword>
<protein>
    <submittedName>
        <fullName evidence="2">Uncharacterized protein</fullName>
    </submittedName>
</protein>
<sequence length="210" mass="23603">MPRRYLSMEQIFTSNSEQSVEADTGIIRYRDETSLRFRVFVTLVVIPFMVILAIVFISVFGLFGSDALDLIVPILQGDFTRLDDFLGYLVVLLLAVCVPGAFIYASISQGILAPNIVVTFDSNLGIVSVQRELPWFGTSETEYSFNDVEAIELDTRFRTTSEMNEISLRIRGVRRPLVLVAVFSAQHTTQEFQKLKALLGDDGGCRFVTR</sequence>
<evidence type="ECO:0000313" key="3">
    <source>
        <dbReference type="Proteomes" id="UP000199478"/>
    </source>
</evidence>
<feature type="transmembrane region" description="Helical" evidence="1">
    <location>
        <begin position="37"/>
        <end position="65"/>
    </location>
</feature>
<feature type="transmembrane region" description="Helical" evidence="1">
    <location>
        <begin position="85"/>
        <end position="105"/>
    </location>
</feature>
<dbReference type="EMBL" id="FOYP01000001">
    <property type="protein sequence ID" value="SFR46925.1"/>
    <property type="molecule type" value="Genomic_DNA"/>
</dbReference>
<reference evidence="3" key="1">
    <citation type="submission" date="2016-10" db="EMBL/GenBank/DDBJ databases">
        <authorList>
            <person name="Varghese N."/>
            <person name="Submissions S."/>
        </authorList>
    </citation>
    <scope>NUCLEOTIDE SEQUENCE [LARGE SCALE GENOMIC DNA]</scope>
    <source>
        <strain evidence="3">DSM 26879</strain>
    </source>
</reference>